<comment type="caution">
    <text evidence="6">The sequence shown here is derived from an EMBL/GenBank/DDBJ whole genome shotgun (WGS) entry which is preliminary data.</text>
</comment>
<dbReference type="InterPro" id="IPR036412">
    <property type="entry name" value="HAD-like_sf"/>
</dbReference>
<evidence type="ECO:0000313" key="6">
    <source>
        <dbReference type="EMBL" id="EMA52034.1"/>
    </source>
</evidence>
<dbReference type="AlphaFoldDB" id="M0N4L7"/>
<dbReference type="Gene3D" id="1.10.150.240">
    <property type="entry name" value="Putative phosphatase, domain 2"/>
    <property type="match status" value="1"/>
</dbReference>
<dbReference type="NCBIfam" id="TIGR01509">
    <property type="entry name" value="HAD-SF-IA-v3"/>
    <property type="match status" value="1"/>
</dbReference>
<organism evidence="6 7">
    <name type="scientific">Halococcus thailandensis JCM 13552</name>
    <dbReference type="NCBI Taxonomy" id="1227457"/>
    <lineage>
        <taxon>Archaea</taxon>
        <taxon>Methanobacteriati</taxon>
        <taxon>Methanobacteriota</taxon>
        <taxon>Stenosarchaea group</taxon>
        <taxon>Halobacteria</taxon>
        <taxon>Halobacteriales</taxon>
        <taxon>Halococcaceae</taxon>
        <taxon>Halococcus</taxon>
    </lineage>
</organism>
<dbReference type="InterPro" id="IPR051400">
    <property type="entry name" value="HAD-like_hydrolase"/>
</dbReference>
<keyword evidence="7" id="KW-1185">Reference proteome</keyword>
<dbReference type="InterPro" id="IPR041492">
    <property type="entry name" value="HAD_2"/>
</dbReference>
<name>M0N4L7_9EURY</name>
<dbReference type="GO" id="GO:0044281">
    <property type="term" value="P:small molecule metabolic process"/>
    <property type="evidence" value="ECO:0007669"/>
    <property type="project" value="UniProtKB-ARBA"/>
</dbReference>
<comment type="similarity">
    <text evidence="2">Belongs to the HAD-like hydrolase superfamily.</text>
</comment>
<dbReference type="eggNOG" id="arCOG02291">
    <property type="taxonomic scope" value="Archaea"/>
</dbReference>
<dbReference type="GO" id="GO:0046872">
    <property type="term" value="F:metal ion binding"/>
    <property type="evidence" value="ECO:0007669"/>
    <property type="project" value="UniProtKB-KW"/>
</dbReference>
<dbReference type="PANTHER" id="PTHR46470">
    <property type="entry name" value="N-ACYLNEURAMINATE-9-PHOSPHATASE"/>
    <property type="match status" value="1"/>
</dbReference>
<dbReference type="InterPro" id="IPR006439">
    <property type="entry name" value="HAD-SF_hydro_IA"/>
</dbReference>
<protein>
    <submittedName>
        <fullName evidence="6">HAD-superfamily hydrolase</fullName>
    </submittedName>
</protein>
<accession>M0N4L7</accession>
<dbReference type="InterPro" id="IPR023214">
    <property type="entry name" value="HAD_sf"/>
</dbReference>
<dbReference type="Proteomes" id="UP000011680">
    <property type="component" value="Unassembled WGS sequence"/>
</dbReference>
<dbReference type="Gene3D" id="3.40.50.1000">
    <property type="entry name" value="HAD superfamily/HAD-like"/>
    <property type="match status" value="1"/>
</dbReference>
<dbReference type="EMBL" id="AOMF01000160">
    <property type="protein sequence ID" value="EMA52034.1"/>
    <property type="molecule type" value="Genomic_DNA"/>
</dbReference>
<dbReference type="NCBIfam" id="TIGR01549">
    <property type="entry name" value="HAD-SF-IA-v1"/>
    <property type="match status" value="1"/>
</dbReference>
<evidence type="ECO:0000256" key="2">
    <source>
        <dbReference type="ARBA" id="ARBA00007958"/>
    </source>
</evidence>
<comment type="cofactor">
    <cofactor evidence="1">
        <name>Mg(2+)</name>
        <dbReference type="ChEBI" id="CHEBI:18420"/>
    </cofactor>
</comment>
<proteinExistence type="inferred from homology"/>
<evidence type="ECO:0000256" key="5">
    <source>
        <dbReference type="ARBA" id="ARBA00022842"/>
    </source>
</evidence>
<evidence type="ECO:0000256" key="3">
    <source>
        <dbReference type="ARBA" id="ARBA00022723"/>
    </source>
</evidence>
<evidence type="ECO:0000256" key="4">
    <source>
        <dbReference type="ARBA" id="ARBA00022801"/>
    </source>
</evidence>
<dbReference type="SFLD" id="SFLDG01129">
    <property type="entry name" value="C1.5:_HAD__Beta-PGM__Phosphata"/>
    <property type="match status" value="1"/>
</dbReference>
<dbReference type="Pfam" id="PF13419">
    <property type="entry name" value="HAD_2"/>
    <property type="match status" value="1"/>
</dbReference>
<gene>
    <name evidence="6" type="ORF">C451_12824</name>
</gene>
<dbReference type="STRING" id="1227457.C451_12824"/>
<dbReference type="PATRIC" id="fig|1227457.3.peg.2437"/>
<dbReference type="SFLD" id="SFLDS00003">
    <property type="entry name" value="Haloacid_Dehalogenase"/>
    <property type="match status" value="1"/>
</dbReference>
<evidence type="ECO:0000313" key="7">
    <source>
        <dbReference type="Proteomes" id="UP000011680"/>
    </source>
</evidence>
<dbReference type="SUPFAM" id="SSF56784">
    <property type="entry name" value="HAD-like"/>
    <property type="match status" value="1"/>
</dbReference>
<dbReference type="GO" id="GO:0016791">
    <property type="term" value="F:phosphatase activity"/>
    <property type="evidence" value="ECO:0007669"/>
    <property type="project" value="TreeGrafter"/>
</dbReference>
<reference evidence="6 7" key="1">
    <citation type="journal article" date="2014" name="PLoS Genet.">
        <title>Phylogenetically driven sequencing of extremely halophilic archaea reveals strategies for static and dynamic osmo-response.</title>
        <authorList>
            <person name="Becker E.A."/>
            <person name="Seitzer P.M."/>
            <person name="Tritt A."/>
            <person name="Larsen D."/>
            <person name="Krusor M."/>
            <person name="Yao A.I."/>
            <person name="Wu D."/>
            <person name="Madern D."/>
            <person name="Eisen J.A."/>
            <person name="Darling A.E."/>
            <person name="Facciotti M.T."/>
        </authorList>
    </citation>
    <scope>NUCLEOTIDE SEQUENCE [LARGE SCALE GENOMIC DNA]</scope>
    <source>
        <strain evidence="6 7">JCM 13552</strain>
    </source>
</reference>
<evidence type="ECO:0000256" key="1">
    <source>
        <dbReference type="ARBA" id="ARBA00001946"/>
    </source>
</evidence>
<keyword evidence="5" id="KW-0460">Magnesium</keyword>
<keyword evidence="4 6" id="KW-0378">Hydrolase</keyword>
<keyword evidence="3" id="KW-0479">Metal-binding</keyword>
<sequence length="263" mass="28373">MPPSIVGTYRSVTTGNPIRRRKTLVASPSDIGMNYEAVFWDIGGVILDLGSVRAGHRAFVGVLADEHDLDREEALATWRDELGSHFSTREGTEFRSARVGYGRAVAAMVGHELPEEEWLPAFERATHENLEPVVGTVTAIGRLESHVHQGIVSDIDTWEGEALLSQFGVADRLDAVTTSEEVGRTKPDPAMFETALEKAGVEPTAALMVGDRYENDMRGAARAGIDTVAFGGSASEAAPDDPVVTYRVDDPLDIVGLVGIDDR</sequence>
<dbReference type="PANTHER" id="PTHR46470:SF2">
    <property type="entry name" value="GLYCERALDEHYDE 3-PHOSPHATE PHOSPHATASE"/>
    <property type="match status" value="1"/>
</dbReference>
<dbReference type="InterPro" id="IPR023198">
    <property type="entry name" value="PGP-like_dom2"/>
</dbReference>